<organism evidence="2 3">
    <name type="scientific">Sphingopyxis granuli</name>
    <dbReference type="NCBI Taxonomy" id="267128"/>
    <lineage>
        <taxon>Bacteria</taxon>
        <taxon>Pseudomonadati</taxon>
        <taxon>Pseudomonadota</taxon>
        <taxon>Alphaproteobacteria</taxon>
        <taxon>Sphingomonadales</taxon>
        <taxon>Sphingomonadaceae</taxon>
        <taxon>Sphingopyxis</taxon>
    </lineage>
</organism>
<evidence type="ECO:0000313" key="2">
    <source>
        <dbReference type="EMBL" id="AMG76486.1"/>
    </source>
</evidence>
<accession>A0AA86GSR5</accession>
<keyword evidence="1" id="KW-0812">Transmembrane</keyword>
<proteinExistence type="predicted"/>
<keyword evidence="1" id="KW-0472">Membrane</keyword>
<feature type="transmembrane region" description="Helical" evidence="1">
    <location>
        <begin position="80"/>
        <end position="105"/>
    </location>
</feature>
<dbReference type="AlphaFoldDB" id="A0AA86GSR5"/>
<dbReference type="RefSeq" id="WP_067186594.1">
    <property type="nucleotide sequence ID" value="NZ_CP012199.1"/>
</dbReference>
<name>A0AA86GSR5_9SPHN</name>
<evidence type="ECO:0000313" key="3">
    <source>
        <dbReference type="Proteomes" id="UP000058599"/>
    </source>
</evidence>
<dbReference type="EMBL" id="CP012199">
    <property type="protein sequence ID" value="AMG76486.1"/>
    <property type="molecule type" value="Genomic_DNA"/>
</dbReference>
<sequence length="113" mass="12446">MFWWDWTTKQKLLLLAAMLAIAAAPWMLLGWFPGELGAFVGGTSFLMIPQLVGWLLVVGLKTGRMPMPYGNNEDRESSPVAFWIVAAGYAALCAYAIWIILMVGVDIAMNGLH</sequence>
<gene>
    <name evidence="2" type="ORF">SGRAN_4159</name>
</gene>
<dbReference type="Proteomes" id="UP000058599">
    <property type="component" value="Chromosome"/>
</dbReference>
<keyword evidence="3" id="KW-1185">Reference proteome</keyword>
<feature type="transmembrane region" description="Helical" evidence="1">
    <location>
        <begin position="12"/>
        <end position="32"/>
    </location>
</feature>
<protein>
    <submittedName>
        <fullName evidence="2">Uncharacterized protein</fullName>
    </submittedName>
</protein>
<dbReference type="KEGG" id="sgi:SGRAN_4159"/>
<evidence type="ECO:0000256" key="1">
    <source>
        <dbReference type="SAM" id="Phobius"/>
    </source>
</evidence>
<keyword evidence="1" id="KW-1133">Transmembrane helix</keyword>
<feature type="transmembrane region" description="Helical" evidence="1">
    <location>
        <begin position="38"/>
        <end position="60"/>
    </location>
</feature>
<reference evidence="2 3" key="1">
    <citation type="journal article" date="2016" name="BMC Genomics">
        <title>Genomic analysis of the nitrate-respiring Sphingopyxis granuli (formerly Sphingomonas macrogoltabida) strain TFA.</title>
        <authorList>
            <person name="Garcia-Romero I."/>
            <person name="Perez-Pulido A.J."/>
            <person name="Gonzalez-Flores Y.E."/>
            <person name="Reyes-Ramirez F."/>
            <person name="Santero E."/>
            <person name="Floriano B."/>
        </authorList>
    </citation>
    <scope>NUCLEOTIDE SEQUENCE [LARGE SCALE GENOMIC DNA]</scope>
    <source>
        <strain evidence="2 3">TFA</strain>
    </source>
</reference>